<dbReference type="GeneID" id="81402372"/>
<comment type="caution">
    <text evidence="2">The sequence shown here is derived from an EMBL/GenBank/DDBJ whole genome shotgun (WGS) entry which is preliminary data.</text>
</comment>
<feature type="region of interest" description="Disordered" evidence="1">
    <location>
        <begin position="1"/>
        <end position="25"/>
    </location>
</feature>
<reference evidence="2" key="2">
    <citation type="journal article" date="2023" name="IMA Fungus">
        <title>Comparative genomic study of the Penicillium genus elucidates a diverse pangenome and 15 lateral gene transfer events.</title>
        <authorList>
            <person name="Petersen C."/>
            <person name="Sorensen T."/>
            <person name="Nielsen M.R."/>
            <person name="Sondergaard T.E."/>
            <person name="Sorensen J.L."/>
            <person name="Fitzpatrick D.A."/>
            <person name="Frisvad J.C."/>
            <person name="Nielsen K.L."/>
        </authorList>
    </citation>
    <scope>NUCLEOTIDE SEQUENCE</scope>
    <source>
        <strain evidence="2">IBT 22155</strain>
    </source>
</reference>
<accession>A0A9W9L9D7</accession>
<proteinExistence type="predicted"/>
<dbReference type="Proteomes" id="UP001149079">
    <property type="component" value="Unassembled WGS sequence"/>
</dbReference>
<organism evidence="2 3">
    <name type="scientific">Penicillium bovifimosum</name>
    <dbReference type="NCBI Taxonomy" id="126998"/>
    <lineage>
        <taxon>Eukaryota</taxon>
        <taxon>Fungi</taxon>
        <taxon>Dikarya</taxon>
        <taxon>Ascomycota</taxon>
        <taxon>Pezizomycotina</taxon>
        <taxon>Eurotiomycetes</taxon>
        <taxon>Eurotiomycetidae</taxon>
        <taxon>Eurotiales</taxon>
        <taxon>Aspergillaceae</taxon>
        <taxon>Penicillium</taxon>
    </lineage>
</organism>
<dbReference type="Pfam" id="PF21858">
    <property type="entry name" value="DUF6914"/>
    <property type="match status" value="1"/>
</dbReference>
<evidence type="ECO:0000313" key="3">
    <source>
        <dbReference type="Proteomes" id="UP001149079"/>
    </source>
</evidence>
<dbReference type="InterPro" id="IPR054208">
    <property type="entry name" value="DUF6914"/>
</dbReference>
<dbReference type="RefSeq" id="XP_056525315.1">
    <property type="nucleotide sequence ID" value="XM_056663202.1"/>
</dbReference>
<reference evidence="2" key="1">
    <citation type="submission" date="2022-11" db="EMBL/GenBank/DDBJ databases">
        <authorList>
            <person name="Petersen C."/>
        </authorList>
    </citation>
    <scope>NUCLEOTIDE SEQUENCE</scope>
    <source>
        <strain evidence="2">IBT 22155</strain>
    </source>
</reference>
<keyword evidence="3" id="KW-1185">Reference proteome</keyword>
<protein>
    <submittedName>
        <fullName evidence="2">Uncharacterized protein</fullName>
    </submittedName>
</protein>
<sequence>MFRGKRETPVNGTSATHPPTTPIQPSTYTLYLEVHNRNELSLGDSRRRLGFSAYHWTILLSDKENKHFHVYDVTDGSSPDCVTREPKPDHEWTYRARNDVDPDTCESRLVRMTIGEVRAGLGPEIIKGLLQSVPLPVKGAVPEQSCVTWTKVALCKLRAHGYARWIGDVEMLVARALAYADLRLADPKDSVGFIDYLGNQV</sequence>
<feature type="compositionally biased region" description="Polar residues" evidence="1">
    <location>
        <begin position="10"/>
        <end position="25"/>
    </location>
</feature>
<evidence type="ECO:0000256" key="1">
    <source>
        <dbReference type="SAM" id="MobiDB-lite"/>
    </source>
</evidence>
<dbReference type="AlphaFoldDB" id="A0A9W9L9D7"/>
<name>A0A9W9L9D7_9EURO</name>
<dbReference type="OrthoDB" id="4924482at2759"/>
<gene>
    <name evidence="2" type="ORF">N7515_002458</name>
</gene>
<dbReference type="EMBL" id="JAPQKL010000002">
    <property type="protein sequence ID" value="KAJ5143671.1"/>
    <property type="molecule type" value="Genomic_DNA"/>
</dbReference>
<evidence type="ECO:0000313" key="2">
    <source>
        <dbReference type="EMBL" id="KAJ5143671.1"/>
    </source>
</evidence>